<dbReference type="Proteomes" id="UP001153069">
    <property type="component" value="Unassembled WGS sequence"/>
</dbReference>
<feature type="region of interest" description="Disordered" evidence="1">
    <location>
        <begin position="45"/>
        <end position="87"/>
    </location>
</feature>
<gene>
    <name evidence="2" type="ORF">SEMRO_179_G078330.1</name>
</gene>
<feature type="compositionally biased region" description="Low complexity" evidence="1">
    <location>
        <begin position="545"/>
        <end position="568"/>
    </location>
</feature>
<organism evidence="2 3">
    <name type="scientific">Seminavis robusta</name>
    <dbReference type="NCBI Taxonomy" id="568900"/>
    <lineage>
        <taxon>Eukaryota</taxon>
        <taxon>Sar</taxon>
        <taxon>Stramenopiles</taxon>
        <taxon>Ochrophyta</taxon>
        <taxon>Bacillariophyta</taxon>
        <taxon>Bacillariophyceae</taxon>
        <taxon>Bacillariophycidae</taxon>
        <taxon>Naviculales</taxon>
        <taxon>Naviculaceae</taxon>
        <taxon>Seminavis</taxon>
    </lineage>
</organism>
<sequence>MDISSHHQHQGVTVCAIPVASATPIASQTTSTDTVDSPLVSVQLVPDSREDEAESGEEKQEEDVELAQEHQRSPSRGRKFNTARREKEERLVATRAVTFGAVAKHGLRRSRPDPLIDTPETNLNRNESQTKTSTAIGRGAAGDIVGNNNGNSSEEIVSPLSVPDSAAEGVWTPTMIHLKTDMVNDSPLSPSTMESVHMPPHSIEPHPPARDGRNRTTSDSGYSIVVTIAVAGDNGANPPTTDTEINPTGAPSAIWLTPTPTNGGANSVTPDEVEDLICQTNLFIQNRVRNHTGDNTVTTEAFNIDWEFLLVDGSNGQAAPQPVAVSFLSKNTFGDMGAQVPGQLVSDAMQLQREDILVYIESYVWKGIPEGNMFRNITSASFDENIVGQPVHAGKLPTSSCQLNHWSPMYPTNSPTRAASTKRPTLTPSKGTTSDPPSPSPTLLPATAFPTKQPTIRLATMQPSPSSSLAEQQTTGHPTTLSPTVATELPSVNPTTAIPKTSTPTGPPTKGQTLPPTEQPITATPTTASPTTARPTGTGNPSAAPTTSYPTIQPTPQPTSKQPSSNPTAQPTTESPTYQPTSKQPSPNPTTQPTTNSPTYQPTSLPTSKPPTPTPTSQPIIQPATVDLFGTIYNVASTTEIRLANQGLTGSIPSGIGLLTALTATSLLEAC</sequence>
<evidence type="ECO:0000313" key="2">
    <source>
        <dbReference type="EMBL" id="CAB9503879.1"/>
    </source>
</evidence>
<reference evidence="2" key="1">
    <citation type="submission" date="2020-06" db="EMBL/GenBank/DDBJ databases">
        <authorList>
            <consortium name="Plant Systems Biology data submission"/>
        </authorList>
    </citation>
    <scope>NUCLEOTIDE SEQUENCE</scope>
    <source>
        <strain evidence="2">D6</strain>
    </source>
</reference>
<protein>
    <submittedName>
        <fullName evidence="2">Intercellular signal essential for a variety of patterning events during development By similarity</fullName>
    </submittedName>
</protein>
<name>A0A9N8DND5_9STRA</name>
<proteinExistence type="predicted"/>
<dbReference type="EMBL" id="CAICTM010000178">
    <property type="protein sequence ID" value="CAB9503879.1"/>
    <property type="molecule type" value="Genomic_DNA"/>
</dbReference>
<feature type="region of interest" description="Disordered" evidence="1">
    <location>
        <begin position="407"/>
        <end position="448"/>
    </location>
</feature>
<accession>A0A9N8DND5</accession>
<dbReference type="AlphaFoldDB" id="A0A9N8DND5"/>
<feature type="compositionally biased region" description="Acidic residues" evidence="1">
    <location>
        <begin position="49"/>
        <end position="66"/>
    </location>
</feature>
<feature type="compositionally biased region" description="Polar residues" evidence="1">
    <location>
        <begin position="461"/>
        <end position="498"/>
    </location>
</feature>
<feature type="compositionally biased region" description="Polar residues" evidence="1">
    <location>
        <begin position="119"/>
        <end position="134"/>
    </location>
</feature>
<feature type="compositionally biased region" description="Low complexity" evidence="1">
    <location>
        <begin position="579"/>
        <end position="607"/>
    </location>
</feature>
<feature type="compositionally biased region" description="Polar residues" evidence="1">
    <location>
        <begin position="407"/>
        <end position="426"/>
    </location>
</feature>
<feature type="region of interest" description="Disordered" evidence="1">
    <location>
        <begin position="110"/>
        <end position="134"/>
    </location>
</feature>
<feature type="compositionally biased region" description="Low complexity" evidence="1">
    <location>
        <begin position="499"/>
        <end position="538"/>
    </location>
</feature>
<feature type="region of interest" description="Disordered" evidence="1">
    <location>
        <begin position="461"/>
        <end position="620"/>
    </location>
</feature>
<feature type="compositionally biased region" description="Basic residues" evidence="1">
    <location>
        <begin position="73"/>
        <end position="82"/>
    </location>
</feature>
<feature type="compositionally biased region" description="Basic and acidic residues" evidence="1">
    <location>
        <begin position="203"/>
        <end position="216"/>
    </location>
</feature>
<feature type="region of interest" description="Disordered" evidence="1">
    <location>
        <begin position="188"/>
        <end position="217"/>
    </location>
</feature>
<dbReference type="PRINTS" id="PR01217">
    <property type="entry name" value="PRICHEXTENSN"/>
</dbReference>
<keyword evidence="3" id="KW-1185">Reference proteome</keyword>
<feature type="compositionally biased region" description="Polar residues" evidence="1">
    <location>
        <begin position="569"/>
        <end position="578"/>
    </location>
</feature>
<evidence type="ECO:0000256" key="1">
    <source>
        <dbReference type="SAM" id="MobiDB-lite"/>
    </source>
</evidence>
<comment type="caution">
    <text evidence="2">The sequence shown here is derived from an EMBL/GenBank/DDBJ whole genome shotgun (WGS) entry which is preliminary data.</text>
</comment>
<evidence type="ECO:0000313" key="3">
    <source>
        <dbReference type="Proteomes" id="UP001153069"/>
    </source>
</evidence>